<keyword evidence="2" id="KW-1185">Reference proteome</keyword>
<name>A0ABZ1DA11_9TREE</name>
<evidence type="ECO:0000313" key="1">
    <source>
        <dbReference type="EMBL" id="WRT70259.1"/>
    </source>
</evidence>
<dbReference type="RefSeq" id="XP_062794998.1">
    <property type="nucleotide sequence ID" value="XM_062938947.1"/>
</dbReference>
<protein>
    <recommendedName>
        <fullName evidence="3">HNH nuclease domain-containing protein</fullName>
    </recommendedName>
</protein>
<organism evidence="1 2">
    <name type="scientific">Kwoniella shivajii</name>
    <dbReference type="NCBI Taxonomy" id="564305"/>
    <lineage>
        <taxon>Eukaryota</taxon>
        <taxon>Fungi</taxon>
        <taxon>Dikarya</taxon>
        <taxon>Basidiomycota</taxon>
        <taxon>Agaricomycotina</taxon>
        <taxon>Tremellomycetes</taxon>
        <taxon>Tremellales</taxon>
        <taxon>Cryptococcaceae</taxon>
        <taxon>Kwoniella</taxon>
    </lineage>
</organism>
<dbReference type="Proteomes" id="UP001329825">
    <property type="component" value="Chromosome 10"/>
</dbReference>
<dbReference type="GeneID" id="87959384"/>
<accession>A0ABZ1DA11</accession>
<evidence type="ECO:0000313" key="2">
    <source>
        <dbReference type="Proteomes" id="UP001329825"/>
    </source>
</evidence>
<sequence length="340" mass="39454">MPDLLRNPAPTLHPNPVIGVAFGKYDDKKKASYEWLWIFFLHPSGLPILLRILAGTVDPHPLIEPAVRHVFATFRIVVFLCRHWTKSTFGMHVRTGDDDEHLIKNERTVYVNFWFIDRARQAQLVPQNPADLHRHMFLAAIGFAHEYVHVLRRQVHVVLKTQSEVHIPFWTPSRSTSSGLTVEEEGGWLFEEGLLGGRACGLWIDEKSSDDEDDGERRRRNQIAAVDLEAANAMDLLFSSNEDKDLTNREQEVRVPRNQPFDYVIIKKWNKDKEKDSEQWFEVSDDWLKQVYTAFETGKFSEAAFPPTIDPLAMTTEERKHTTLYRQEIEADDFCILIRT</sequence>
<reference evidence="1 2" key="1">
    <citation type="submission" date="2024-01" db="EMBL/GenBank/DDBJ databases">
        <title>Comparative genomics of Cryptococcus and Kwoniella reveals pathogenesis evolution and contrasting modes of karyotype evolution via chromosome fusion or intercentromeric recombination.</title>
        <authorList>
            <person name="Coelho M.A."/>
            <person name="David-Palma M."/>
            <person name="Shea T."/>
            <person name="Bowers K."/>
            <person name="McGinley-Smith S."/>
            <person name="Mohammad A.W."/>
            <person name="Gnirke A."/>
            <person name="Yurkov A.M."/>
            <person name="Nowrousian M."/>
            <person name="Sun S."/>
            <person name="Cuomo C.A."/>
            <person name="Heitman J."/>
        </authorList>
    </citation>
    <scope>NUCLEOTIDE SEQUENCE [LARGE SCALE GENOMIC DNA]</scope>
    <source>
        <strain evidence="1">CBS 11374</strain>
    </source>
</reference>
<proteinExistence type="predicted"/>
<evidence type="ECO:0008006" key="3">
    <source>
        <dbReference type="Google" id="ProtNLM"/>
    </source>
</evidence>
<gene>
    <name evidence="1" type="ORF">IL334_007254</name>
</gene>
<dbReference type="EMBL" id="CP141890">
    <property type="protein sequence ID" value="WRT70259.1"/>
    <property type="molecule type" value="Genomic_DNA"/>
</dbReference>